<dbReference type="PANTHER" id="PTHR43433:SF4">
    <property type="entry name" value="NON-HEME CHLOROPEROXIDASE-RELATED"/>
    <property type="match status" value="1"/>
</dbReference>
<accession>A0ABS6CJ09</accession>
<dbReference type="EMBL" id="JAHLEM010000265">
    <property type="protein sequence ID" value="MBU3866928.1"/>
    <property type="molecule type" value="Genomic_DNA"/>
</dbReference>
<reference evidence="2 3" key="1">
    <citation type="submission" date="2021-06" db="EMBL/GenBank/DDBJ databases">
        <authorList>
            <person name="Pan X."/>
        </authorList>
    </citation>
    <scope>NUCLEOTIDE SEQUENCE [LARGE SCALE GENOMIC DNA]</scope>
    <source>
        <strain evidence="2 3">4503</strain>
    </source>
</reference>
<keyword evidence="3" id="KW-1185">Reference proteome</keyword>
<evidence type="ECO:0000313" key="2">
    <source>
        <dbReference type="EMBL" id="MBU3866928.1"/>
    </source>
</evidence>
<dbReference type="InterPro" id="IPR050471">
    <property type="entry name" value="AB_hydrolase"/>
</dbReference>
<dbReference type="Pfam" id="PF12697">
    <property type="entry name" value="Abhydrolase_6"/>
    <property type="match status" value="1"/>
</dbReference>
<organism evidence="2 3">
    <name type="scientific">Streptomyces niphimycinicus</name>
    <dbReference type="NCBI Taxonomy" id="2842201"/>
    <lineage>
        <taxon>Bacteria</taxon>
        <taxon>Bacillati</taxon>
        <taxon>Actinomycetota</taxon>
        <taxon>Actinomycetes</taxon>
        <taxon>Kitasatosporales</taxon>
        <taxon>Streptomycetaceae</taxon>
        <taxon>Streptomyces</taxon>
    </lineage>
</organism>
<protein>
    <submittedName>
        <fullName evidence="2">Alpha/beta hydrolase</fullName>
    </submittedName>
</protein>
<feature type="domain" description="AB hydrolase-1" evidence="1">
    <location>
        <begin position="28"/>
        <end position="269"/>
    </location>
</feature>
<dbReference type="PANTHER" id="PTHR43433">
    <property type="entry name" value="HYDROLASE, ALPHA/BETA FOLD FAMILY PROTEIN"/>
    <property type="match status" value="1"/>
</dbReference>
<dbReference type="GO" id="GO:0016787">
    <property type="term" value="F:hydrolase activity"/>
    <property type="evidence" value="ECO:0007669"/>
    <property type="project" value="UniProtKB-KW"/>
</dbReference>
<gene>
    <name evidence="2" type="ORF">KN815_23550</name>
</gene>
<keyword evidence="2" id="KW-0378">Hydrolase</keyword>
<sequence length="282" mass="30324">MPHMTIGHESSAVVELYYEDHGTGQPAVLIHGYPLDGRSWDRQASALLSAGYRVITYDRRGFGRSSPAAGGYDYDTFAADLHSLLVELDLGETVLIGHATGTGDIARYLSAHGSARVAKAVFLASLPPFLLRTGATPHGVELSYFDALIVKARRQDRRTYFAELHDIILKPADNLASRIGVEAMDTFLDIAAASSARACVAVIPTWITDFRPDIAAIDVPVLIVHGTGDRLLPIEATGRPLHALLPQATYVEIADAPHGLLWTHAEDVNGALLTFLGHSTPG</sequence>
<dbReference type="Proteomes" id="UP000720508">
    <property type="component" value="Unassembled WGS sequence"/>
</dbReference>
<name>A0ABS6CJ09_9ACTN</name>
<dbReference type="InterPro" id="IPR000073">
    <property type="entry name" value="AB_hydrolase_1"/>
</dbReference>
<proteinExistence type="predicted"/>
<dbReference type="RefSeq" id="WP_216343927.1">
    <property type="nucleotide sequence ID" value="NZ_JAHLEM010000265.1"/>
</dbReference>
<evidence type="ECO:0000259" key="1">
    <source>
        <dbReference type="Pfam" id="PF12697"/>
    </source>
</evidence>
<evidence type="ECO:0000313" key="3">
    <source>
        <dbReference type="Proteomes" id="UP000720508"/>
    </source>
</evidence>
<comment type="caution">
    <text evidence="2">The sequence shown here is derived from an EMBL/GenBank/DDBJ whole genome shotgun (WGS) entry which is preliminary data.</text>
</comment>